<comment type="caution">
    <text evidence="6">The sequence shown here is derived from an EMBL/GenBank/DDBJ whole genome shotgun (WGS) entry which is preliminary data.</text>
</comment>
<dbReference type="GO" id="GO:0016787">
    <property type="term" value="F:hydrolase activity"/>
    <property type="evidence" value="ECO:0007669"/>
    <property type="project" value="UniProtKB-KW"/>
</dbReference>
<accession>A0ABV6JUK8</accession>
<evidence type="ECO:0000259" key="5">
    <source>
        <dbReference type="Pfam" id="PF00149"/>
    </source>
</evidence>
<dbReference type="Pfam" id="PF00149">
    <property type="entry name" value="Metallophos"/>
    <property type="match status" value="1"/>
</dbReference>
<comment type="similarity">
    <text evidence="4">Belongs to the cyclic nucleotide phosphodiesterase class-III family.</text>
</comment>
<keyword evidence="7" id="KW-1185">Reference proteome</keyword>
<keyword evidence="1" id="KW-0479">Metal-binding</keyword>
<evidence type="ECO:0000256" key="3">
    <source>
        <dbReference type="ARBA" id="ARBA00023004"/>
    </source>
</evidence>
<feature type="domain" description="Calcineurin-like phosphoesterase" evidence="5">
    <location>
        <begin position="3"/>
        <end position="194"/>
    </location>
</feature>
<dbReference type="RefSeq" id="WP_377044746.1">
    <property type="nucleotide sequence ID" value="NZ_JBHLUN010000008.1"/>
</dbReference>
<evidence type="ECO:0000256" key="4">
    <source>
        <dbReference type="ARBA" id="ARBA00025742"/>
    </source>
</evidence>
<sequence>MRRIDQISDLHFGRTDDVVVASLVDRLNEDPADLIAVTGDLTMRARRREYAAAMEFLRALKAPWIAIPGNHDITAYWPWERFLDPYGRFRHFVSPEIEPGWIDDEVAVLSLNTVSRGGLRRNWSDGSVHRAGLIRLLRKLRTVPPDRTRIVLAHHPFLAPPTLPTATLARHSGRALRLLARANVTAILTGHLHRTYTSPYTILNSSKFLPLVVSCGSSTSTRLREENNSYNRLYVEQRSIFLENCRWSGRCWITERGF</sequence>
<evidence type="ECO:0000313" key="7">
    <source>
        <dbReference type="Proteomes" id="UP001589865"/>
    </source>
</evidence>
<dbReference type="EC" id="3.1.-.-" evidence="6"/>
<dbReference type="InterPro" id="IPR029052">
    <property type="entry name" value="Metallo-depent_PP-like"/>
</dbReference>
<evidence type="ECO:0000256" key="1">
    <source>
        <dbReference type="ARBA" id="ARBA00022723"/>
    </source>
</evidence>
<gene>
    <name evidence="6" type="ORF">ACFFGY_12075</name>
</gene>
<protein>
    <submittedName>
        <fullName evidence="6">Metallophosphoesterase family protein</fullName>
        <ecNumber evidence="6">3.1.-.-</ecNumber>
    </submittedName>
</protein>
<dbReference type="Gene3D" id="3.60.21.10">
    <property type="match status" value="1"/>
</dbReference>
<reference evidence="6 7" key="1">
    <citation type="submission" date="2024-09" db="EMBL/GenBank/DDBJ databases">
        <authorList>
            <person name="Sun Q."/>
            <person name="Mori K."/>
        </authorList>
    </citation>
    <scope>NUCLEOTIDE SEQUENCE [LARGE SCALE GENOMIC DNA]</scope>
    <source>
        <strain evidence="6 7">TBRC 5777</strain>
    </source>
</reference>
<dbReference type="PANTHER" id="PTHR42988:SF2">
    <property type="entry name" value="CYCLIC NUCLEOTIDE PHOSPHODIESTERASE CBUA0032-RELATED"/>
    <property type="match status" value="1"/>
</dbReference>
<evidence type="ECO:0000256" key="2">
    <source>
        <dbReference type="ARBA" id="ARBA00022801"/>
    </source>
</evidence>
<dbReference type="SUPFAM" id="SSF56300">
    <property type="entry name" value="Metallo-dependent phosphatases"/>
    <property type="match status" value="1"/>
</dbReference>
<evidence type="ECO:0000313" key="6">
    <source>
        <dbReference type="EMBL" id="MFC0408992.1"/>
    </source>
</evidence>
<organism evidence="6 7">
    <name type="scientific">Roseomonas elaeocarpi</name>
    <dbReference type="NCBI Taxonomy" id="907779"/>
    <lineage>
        <taxon>Bacteria</taxon>
        <taxon>Pseudomonadati</taxon>
        <taxon>Pseudomonadota</taxon>
        <taxon>Alphaproteobacteria</taxon>
        <taxon>Acetobacterales</taxon>
        <taxon>Roseomonadaceae</taxon>
        <taxon>Roseomonas</taxon>
    </lineage>
</organism>
<keyword evidence="2 6" id="KW-0378">Hydrolase</keyword>
<proteinExistence type="inferred from homology"/>
<keyword evidence="3" id="KW-0408">Iron</keyword>
<dbReference type="PANTHER" id="PTHR42988">
    <property type="entry name" value="PHOSPHOHYDROLASE"/>
    <property type="match status" value="1"/>
</dbReference>
<name>A0ABV6JUK8_9PROT</name>
<dbReference type="Proteomes" id="UP001589865">
    <property type="component" value="Unassembled WGS sequence"/>
</dbReference>
<dbReference type="InterPro" id="IPR050884">
    <property type="entry name" value="CNP_phosphodiesterase-III"/>
</dbReference>
<dbReference type="EMBL" id="JBHLUN010000008">
    <property type="protein sequence ID" value="MFC0408992.1"/>
    <property type="molecule type" value="Genomic_DNA"/>
</dbReference>
<dbReference type="InterPro" id="IPR004843">
    <property type="entry name" value="Calcineurin-like_PHP"/>
</dbReference>